<dbReference type="Proteomes" id="UP001374579">
    <property type="component" value="Unassembled WGS sequence"/>
</dbReference>
<organism evidence="1 2">
    <name type="scientific">Littorina saxatilis</name>
    <dbReference type="NCBI Taxonomy" id="31220"/>
    <lineage>
        <taxon>Eukaryota</taxon>
        <taxon>Metazoa</taxon>
        <taxon>Spiralia</taxon>
        <taxon>Lophotrochozoa</taxon>
        <taxon>Mollusca</taxon>
        <taxon>Gastropoda</taxon>
        <taxon>Caenogastropoda</taxon>
        <taxon>Littorinimorpha</taxon>
        <taxon>Littorinoidea</taxon>
        <taxon>Littorinidae</taxon>
        <taxon>Littorina</taxon>
    </lineage>
</organism>
<accession>A0AAN9ARY8</accession>
<proteinExistence type="predicted"/>
<dbReference type="EMBL" id="JBAMIC010000022">
    <property type="protein sequence ID" value="KAK7092078.1"/>
    <property type="molecule type" value="Genomic_DNA"/>
</dbReference>
<evidence type="ECO:0000313" key="2">
    <source>
        <dbReference type="Proteomes" id="UP001374579"/>
    </source>
</evidence>
<name>A0AAN9ARY8_9CAEN</name>
<gene>
    <name evidence="1" type="ORF">V1264_009681</name>
</gene>
<sequence>MTQHDTMRFKLSLLLRRAWWKGLALFVSLNLLLLSLRHFRHEVPAGGLKVIGYGCQPGFRCGGWADRQKGIVAAFVIAAILGQEFKVSMPTPCDVGFFLSPRGTVDWRLEPGELTGRNVAWWDMTSHVWDDFVQEFLSLEDPLVLFEADYTFIMANMETVHLLRKHRLAQKITWLQELTVPEIYRLVLTELFDLMPGPRVQFDAFRQALPRDVTLVCAQIRVGGTGDTESFNTVEHFQGLASFLAPYNTSAHRLMFTSDNPAMIHHAQSFFPSVAVQMKGPVTHVDRSTGSDVCGGFAHVILEQLVLSTCHVLVISESGLAKIASFIRNTDDNLFIFHDGIVEKFKRENPFPNRRW</sequence>
<evidence type="ECO:0000313" key="1">
    <source>
        <dbReference type="EMBL" id="KAK7092078.1"/>
    </source>
</evidence>
<protein>
    <submittedName>
        <fullName evidence="1">Uncharacterized protein</fullName>
    </submittedName>
</protein>
<keyword evidence="2" id="KW-1185">Reference proteome</keyword>
<dbReference type="AlphaFoldDB" id="A0AAN9ARY8"/>
<comment type="caution">
    <text evidence="1">The sequence shown here is derived from an EMBL/GenBank/DDBJ whole genome shotgun (WGS) entry which is preliminary data.</text>
</comment>
<reference evidence="1 2" key="1">
    <citation type="submission" date="2024-02" db="EMBL/GenBank/DDBJ databases">
        <title>Chromosome-scale genome assembly of the rough periwinkle Littorina saxatilis.</title>
        <authorList>
            <person name="De Jode A."/>
            <person name="Faria R."/>
            <person name="Formenti G."/>
            <person name="Sims Y."/>
            <person name="Smith T.P."/>
            <person name="Tracey A."/>
            <person name="Wood J.M.D."/>
            <person name="Zagrodzka Z.B."/>
            <person name="Johannesson K."/>
            <person name="Butlin R.K."/>
            <person name="Leder E.H."/>
        </authorList>
    </citation>
    <scope>NUCLEOTIDE SEQUENCE [LARGE SCALE GENOMIC DNA]</scope>
    <source>
        <strain evidence="1">Snail1</strain>
        <tissue evidence="1">Muscle</tissue>
    </source>
</reference>